<dbReference type="AlphaFoldDB" id="A0ABC9Y978"/>
<dbReference type="EMBL" id="BAAFJT010000040">
    <property type="protein sequence ID" value="GAB0206147.1"/>
    <property type="molecule type" value="Genomic_DNA"/>
</dbReference>
<evidence type="ECO:0000256" key="1">
    <source>
        <dbReference type="SAM" id="MobiDB-lite"/>
    </source>
</evidence>
<comment type="caution">
    <text evidence="2">The sequence shown here is derived from an EMBL/GenBank/DDBJ whole genome shotgun (WGS) entry which is preliminary data.</text>
</comment>
<feature type="region of interest" description="Disordered" evidence="1">
    <location>
        <begin position="100"/>
        <end position="151"/>
    </location>
</feature>
<dbReference type="PANTHER" id="PTHR33332">
    <property type="entry name" value="REVERSE TRANSCRIPTASE DOMAIN-CONTAINING PROTEIN"/>
    <property type="match status" value="1"/>
</dbReference>
<protein>
    <submittedName>
        <fullName evidence="2">Mitochondrial enolase superfamily member 1</fullName>
    </submittedName>
</protein>
<feature type="compositionally biased region" description="Basic and acidic residues" evidence="1">
    <location>
        <begin position="141"/>
        <end position="151"/>
    </location>
</feature>
<sequence length="151" mass="16664">MSIQKFRKENCKVLHLGMYNPMHQYMLEATKLESSFVEKDLGIQMDIKLNMSQQCALAAKKANGILGCIRQSIASRSREVILPIYSALVSPDLQQRPVLGYSIPKRQGHTAECPTKGQEDDKGTEASCISGKAESSVTVQPREEKAQGASH</sequence>
<keyword evidence="3" id="KW-1185">Reference proteome</keyword>
<evidence type="ECO:0000313" key="3">
    <source>
        <dbReference type="Proteomes" id="UP001623348"/>
    </source>
</evidence>
<gene>
    <name evidence="2" type="ORF">GRJ2_003080300</name>
</gene>
<proteinExistence type="predicted"/>
<accession>A0ABC9Y978</accession>
<organism evidence="2 3">
    <name type="scientific">Grus japonensis</name>
    <name type="common">Japanese crane</name>
    <name type="synonym">Red-crowned crane</name>
    <dbReference type="NCBI Taxonomy" id="30415"/>
    <lineage>
        <taxon>Eukaryota</taxon>
        <taxon>Metazoa</taxon>
        <taxon>Chordata</taxon>
        <taxon>Craniata</taxon>
        <taxon>Vertebrata</taxon>
        <taxon>Euteleostomi</taxon>
        <taxon>Archelosauria</taxon>
        <taxon>Archosauria</taxon>
        <taxon>Dinosauria</taxon>
        <taxon>Saurischia</taxon>
        <taxon>Theropoda</taxon>
        <taxon>Coelurosauria</taxon>
        <taxon>Aves</taxon>
        <taxon>Neognathae</taxon>
        <taxon>Neoaves</taxon>
        <taxon>Gruiformes</taxon>
        <taxon>Gruidae</taxon>
        <taxon>Grus</taxon>
    </lineage>
</organism>
<reference evidence="2 3" key="1">
    <citation type="submission" date="2024-06" db="EMBL/GenBank/DDBJ databases">
        <title>The draft genome of Grus japonensis, version 3.</title>
        <authorList>
            <person name="Nabeshima K."/>
            <person name="Suzuki S."/>
            <person name="Onuma M."/>
        </authorList>
    </citation>
    <scope>NUCLEOTIDE SEQUENCE [LARGE SCALE GENOMIC DNA]</scope>
    <source>
        <strain evidence="2 3">451A</strain>
    </source>
</reference>
<evidence type="ECO:0000313" key="2">
    <source>
        <dbReference type="EMBL" id="GAB0206147.1"/>
    </source>
</evidence>
<dbReference type="Proteomes" id="UP001623348">
    <property type="component" value="Unassembled WGS sequence"/>
</dbReference>
<name>A0ABC9Y978_GRUJA</name>